<dbReference type="AlphaFoldDB" id="A0A7U4DNQ0"/>
<dbReference type="RefSeq" id="WP_015723868.1">
    <property type="nucleotide sequence ID" value="NC_014972.1"/>
</dbReference>
<gene>
    <name evidence="1" type="ordered locus">Despr_1155</name>
</gene>
<protein>
    <submittedName>
        <fullName evidence="1">Uncharacterized protein</fullName>
    </submittedName>
</protein>
<evidence type="ECO:0000313" key="1">
    <source>
        <dbReference type="EMBL" id="ADW17326.1"/>
    </source>
</evidence>
<organism evidence="1 2">
    <name type="scientific">Desulfobulbus propionicus (strain ATCC 33891 / DSM 2032 / VKM B-1956 / 1pr3)</name>
    <dbReference type="NCBI Taxonomy" id="577650"/>
    <lineage>
        <taxon>Bacteria</taxon>
        <taxon>Pseudomonadati</taxon>
        <taxon>Thermodesulfobacteriota</taxon>
        <taxon>Desulfobulbia</taxon>
        <taxon>Desulfobulbales</taxon>
        <taxon>Desulfobulbaceae</taxon>
        <taxon>Desulfobulbus</taxon>
    </lineage>
</organism>
<sequence>MTTGSASAPVRLTIAHGGHIPAAWGPPREAVRTTTVAIREPRGVETFVTSWGTLTGTAGEDMVVIQDSGEEYPIKKTVLAATYEEASPGRYRKKARSRLVQVPPGVVAVLATREGEIEVRHPDYVVIGADNEVYANAAHWVTANLKFV</sequence>
<dbReference type="KEGG" id="dpr:Despr_1155"/>
<name>A0A7U4DNQ0_DESPD</name>
<dbReference type="EMBL" id="CP002364">
    <property type="protein sequence ID" value="ADW17326.1"/>
    <property type="molecule type" value="Genomic_DNA"/>
</dbReference>
<dbReference type="Proteomes" id="UP000006365">
    <property type="component" value="Chromosome"/>
</dbReference>
<proteinExistence type="predicted"/>
<accession>A0A7U4DNQ0</accession>
<keyword evidence="2" id="KW-1185">Reference proteome</keyword>
<evidence type="ECO:0000313" key="2">
    <source>
        <dbReference type="Proteomes" id="UP000006365"/>
    </source>
</evidence>
<reference evidence="1 2" key="1">
    <citation type="journal article" date="2011" name="Stand. Genomic Sci.">
        <title>Complete genome sequence of Desulfobulbus propionicus type strain (1pr3).</title>
        <authorList>
            <person name="Pagani I."/>
            <person name="Lapidus A."/>
            <person name="Nolan M."/>
            <person name="Lucas S."/>
            <person name="Hammon N."/>
            <person name="Deshpande S."/>
            <person name="Cheng J.F."/>
            <person name="Chertkov O."/>
            <person name="Davenport K."/>
            <person name="Tapia R."/>
            <person name="Han C."/>
            <person name="Goodwin L."/>
            <person name="Pitluck S."/>
            <person name="Liolios K."/>
            <person name="Mavromatis K."/>
            <person name="Ivanova N."/>
            <person name="Mikhailova N."/>
            <person name="Pati A."/>
            <person name="Chen A."/>
            <person name="Palaniappan K."/>
            <person name="Land M."/>
            <person name="Hauser L."/>
            <person name="Chang Y.J."/>
            <person name="Jeffries C.D."/>
            <person name="Detter J.C."/>
            <person name="Brambilla E."/>
            <person name="Kannan K.P."/>
            <person name="Djao O.D."/>
            <person name="Rohde M."/>
            <person name="Pukall R."/>
            <person name="Spring S."/>
            <person name="Goker M."/>
            <person name="Sikorski J."/>
            <person name="Woyke T."/>
            <person name="Bristow J."/>
            <person name="Eisen J.A."/>
            <person name="Markowitz V."/>
            <person name="Hugenholtz P."/>
            <person name="Kyrpides N.C."/>
            <person name="Klenk H.P."/>
        </authorList>
    </citation>
    <scope>NUCLEOTIDE SEQUENCE [LARGE SCALE GENOMIC DNA]</scope>
    <source>
        <strain evidence="2">ATCC 33891 / DSM 2032 / 1pr3</strain>
    </source>
</reference>